<keyword evidence="5" id="KW-0274">FAD</keyword>
<evidence type="ECO:0000256" key="1">
    <source>
        <dbReference type="ARBA" id="ARBA00001974"/>
    </source>
</evidence>
<evidence type="ECO:0000259" key="9">
    <source>
        <dbReference type="PROSITE" id="PS51085"/>
    </source>
</evidence>
<dbReference type="AlphaFoldDB" id="A0A2N3VJH6"/>
<dbReference type="Pfam" id="PF00175">
    <property type="entry name" value="NAD_binding_1"/>
    <property type="match status" value="1"/>
</dbReference>
<dbReference type="PROSITE" id="PS00197">
    <property type="entry name" value="2FE2S_FER_1"/>
    <property type="match status" value="1"/>
</dbReference>
<feature type="domain" description="FAD-binding FR-type" evidence="10">
    <location>
        <begin position="12"/>
        <end position="118"/>
    </location>
</feature>
<dbReference type="GO" id="GO:0051537">
    <property type="term" value="F:2 iron, 2 sulfur cluster binding"/>
    <property type="evidence" value="ECO:0007669"/>
    <property type="project" value="UniProtKB-KW"/>
</dbReference>
<dbReference type="InterPro" id="IPR008333">
    <property type="entry name" value="Cbr1-like_FAD-bd_dom"/>
</dbReference>
<dbReference type="InterPro" id="IPR050415">
    <property type="entry name" value="MRET"/>
</dbReference>
<feature type="domain" description="2Fe-2S ferredoxin-type" evidence="9">
    <location>
        <begin position="264"/>
        <end position="351"/>
    </location>
</feature>
<dbReference type="EMBL" id="PJMW01000002">
    <property type="protein sequence ID" value="PKV81782.1"/>
    <property type="molecule type" value="Genomic_DNA"/>
</dbReference>
<dbReference type="OrthoDB" id="9796486at2"/>
<keyword evidence="2" id="KW-0285">Flavoprotein</keyword>
<dbReference type="InterPro" id="IPR012675">
    <property type="entry name" value="Beta-grasp_dom_sf"/>
</dbReference>
<evidence type="ECO:0000256" key="4">
    <source>
        <dbReference type="ARBA" id="ARBA00022723"/>
    </source>
</evidence>
<dbReference type="PANTHER" id="PTHR47354:SF8">
    <property type="entry name" value="1,2-PHENYLACETYL-COA EPOXIDASE, SUBUNIT E"/>
    <property type="match status" value="1"/>
</dbReference>
<dbReference type="Proteomes" id="UP000233766">
    <property type="component" value="Unassembled WGS sequence"/>
</dbReference>
<keyword evidence="12" id="KW-1185">Reference proteome</keyword>
<dbReference type="GO" id="GO:0004497">
    <property type="term" value="F:monooxygenase activity"/>
    <property type="evidence" value="ECO:0007669"/>
    <property type="project" value="UniProtKB-KW"/>
</dbReference>
<dbReference type="PANTHER" id="PTHR47354">
    <property type="entry name" value="NADH OXIDOREDUCTASE HCR"/>
    <property type="match status" value="1"/>
</dbReference>
<dbReference type="Gene3D" id="3.40.50.80">
    <property type="entry name" value="Nucleotide-binding domain of ferredoxin-NADP reductase (FNR) module"/>
    <property type="match status" value="1"/>
</dbReference>
<sequence length="351" mass="37603">MTRATVDVSRSSRVVTLRVSAVIEETADARTLVFDVPAAAAERFDFRPGQFLTVRIPSERGEPVARCYSLANSPFTGEPPQVTVKRTPGGYGSNWLCDNITVGDTLDVLPPQGAFTPASLDTDLLLWAAGSGITPVISILRSALARGTGRVVLFYANREQDSVIFADALRDLVARYPGRITVAHWLESLQGLPSAAQLAEFAAPYPSFESFVCGPGPFMSAVTEALSGTGWPRERITTEVFVSLSGDPFAVPEPLDPADSEDAARVEVELDGTVHALSWPRSRTLVDVMLADGLDVPYSCREGECGSCACTVVDGAVAMPGSTILDQEDIDAGYTLACQARPSTDRVRIRF</sequence>
<dbReference type="CDD" id="cd06214">
    <property type="entry name" value="PA_degradation_oxidoreductase_like"/>
    <property type="match status" value="1"/>
</dbReference>
<protein>
    <submittedName>
        <fullName evidence="11">3-ketosteroid 9alpha-monooxygenase subunit B</fullName>
    </submittedName>
</protein>
<name>A0A2N3VJH6_9NOCA</name>
<dbReference type="PROSITE" id="PS51384">
    <property type="entry name" value="FAD_FR"/>
    <property type="match status" value="1"/>
</dbReference>
<dbReference type="CDD" id="cd00207">
    <property type="entry name" value="fer2"/>
    <property type="match status" value="1"/>
</dbReference>
<reference evidence="11 12" key="1">
    <citation type="submission" date="2017-12" db="EMBL/GenBank/DDBJ databases">
        <title>Sequencing the genomes of 1000 Actinobacteria strains.</title>
        <authorList>
            <person name="Klenk H.-P."/>
        </authorList>
    </citation>
    <scope>NUCLEOTIDE SEQUENCE [LARGE SCALE GENOMIC DNA]</scope>
    <source>
        <strain evidence="11 12">DSM 44489</strain>
    </source>
</reference>
<evidence type="ECO:0000256" key="7">
    <source>
        <dbReference type="ARBA" id="ARBA00023004"/>
    </source>
</evidence>
<dbReference type="Pfam" id="PF00970">
    <property type="entry name" value="FAD_binding_6"/>
    <property type="match status" value="1"/>
</dbReference>
<keyword evidence="3" id="KW-0001">2Fe-2S</keyword>
<dbReference type="PRINTS" id="PR00410">
    <property type="entry name" value="PHEHYDRXLASE"/>
</dbReference>
<comment type="cofactor">
    <cofactor evidence="1">
        <name>FAD</name>
        <dbReference type="ChEBI" id="CHEBI:57692"/>
    </cofactor>
</comment>
<dbReference type="SUPFAM" id="SSF63380">
    <property type="entry name" value="Riboflavin synthase domain-like"/>
    <property type="match status" value="1"/>
</dbReference>
<keyword evidence="7" id="KW-0408">Iron</keyword>
<gene>
    <name evidence="11" type="ORF">ATK86_6253</name>
</gene>
<keyword evidence="11" id="KW-0503">Monooxygenase</keyword>
<dbReference type="InterPro" id="IPR001433">
    <property type="entry name" value="OxRdtase_FAD/NAD-bd"/>
</dbReference>
<evidence type="ECO:0000256" key="3">
    <source>
        <dbReference type="ARBA" id="ARBA00022714"/>
    </source>
</evidence>
<dbReference type="InterPro" id="IPR017927">
    <property type="entry name" value="FAD-bd_FR_type"/>
</dbReference>
<evidence type="ECO:0000256" key="6">
    <source>
        <dbReference type="ARBA" id="ARBA00023002"/>
    </source>
</evidence>
<keyword evidence="8" id="KW-0411">Iron-sulfur</keyword>
<dbReference type="InterPro" id="IPR001709">
    <property type="entry name" value="Flavoprot_Pyr_Nucl_cyt_Rdtase"/>
</dbReference>
<dbReference type="SUPFAM" id="SSF52343">
    <property type="entry name" value="Ferredoxin reductase-like, C-terminal NADP-linked domain"/>
    <property type="match status" value="1"/>
</dbReference>
<keyword evidence="4" id="KW-0479">Metal-binding</keyword>
<dbReference type="Gene3D" id="2.40.30.10">
    <property type="entry name" value="Translation factors"/>
    <property type="match status" value="1"/>
</dbReference>
<dbReference type="InterPro" id="IPR017938">
    <property type="entry name" value="Riboflavin_synthase-like_b-brl"/>
</dbReference>
<comment type="caution">
    <text evidence="11">The sequence shown here is derived from an EMBL/GenBank/DDBJ whole genome shotgun (WGS) entry which is preliminary data.</text>
</comment>
<dbReference type="PRINTS" id="PR00371">
    <property type="entry name" value="FPNCR"/>
</dbReference>
<evidence type="ECO:0000256" key="8">
    <source>
        <dbReference type="ARBA" id="ARBA00023014"/>
    </source>
</evidence>
<dbReference type="Pfam" id="PF00111">
    <property type="entry name" value="Fer2"/>
    <property type="match status" value="1"/>
</dbReference>
<dbReference type="Gene3D" id="3.10.20.30">
    <property type="match status" value="1"/>
</dbReference>
<evidence type="ECO:0000313" key="11">
    <source>
        <dbReference type="EMBL" id="PKV81782.1"/>
    </source>
</evidence>
<evidence type="ECO:0000256" key="2">
    <source>
        <dbReference type="ARBA" id="ARBA00022630"/>
    </source>
</evidence>
<dbReference type="InterPro" id="IPR001041">
    <property type="entry name" value="2Fe-2S_ferredoxin-type"/>
</dbReference>
<organism evidence="11 12">
    <name type="scientific">Nocardia fluminea</name>
    <dbReference type="NCBI Taxonomy" id="134984"/>
    <lineage>
        <taxon>Bacteria</taxon>
        <taxon>Bacillati</taxon>
        <taxon>Actinomycetota</taxon>
        <taxon>Actinomycetes</taxon>
        <taxon>Mycobacteriales</taxon>
        <taxon>Nocardiaceae</taxon>
        <taxon>Nocardia</taxon>
    </lineage>
</organism>
<evidence type="ECO:0000256" key="5">
    <source>
        <dbReference type="ARBA" id="ARBA00022827"/>
    </source>
</evidence>
<proteinExistence type="predicted"/>
<dbReference type="InterPro" id="IPR006058">
    <property type="entry name" value="2Fe2S_fd_BS"/>
</dbReference>
<dbReference type="GO" id="GO:0046872">
    <property type="term" value="F:metal ion binding"/>
    <property type="evidence" value="ECO:0007669"/>
    <property type="project" value="UniProtKB-KW"/>
</dbReference>
<dbReference type="InterPro" id="IPR039261">
    <property type="entry name" value="FNR_nucleotide-bd"/>
</dbReference>
<dbReference type="InterPro" id="IPR036010">
    <property type="entry name" value="2Fe-2S_ferredoxin-like_sf"/>
</dbReference>
<dbReference type="PROSITE" id="PS51085">
    <property type="entry name" value="2FE2S_FER_2"/>
    <property type="match status" value="1"/>
</dbReference>
<dbReference type="RefSeq" id="WP_101467441.1">
    <property type="nucleotide sequence ID" value="NZ_PJMW01000002.1"/>
</dbReference>
<dbReference type="SUPFAM" id="SSF54292">
    <property type="entry name" value="2Fe-2S ferredoxin-like"/>
    <property type="match status" value="1"/>
</dbReference>
<dbReference type="GO" id="GO:0050660">
    <property type="term" value="F:flavin adenine dinucleotide binding"/>
    <property type="evidence" value="ECO:0007669"/>
    <property type="project" value="TreeGrafter"/>
</dbReference>
<keyword evidence="6" id="KW-0560">Oxidoreductase</keyword>
<accession>A0A2N3VJH6</accession>
<evidence type="ECO:0000313" key="12">
    <source>
        <dbReference type="Proteomes" id="UP000233766"/>
    </source>
</evidence>
<evidence type="ECO:0000259" key="10">
    <source>
        <dbReference type="PROSITE" id="PS51384"/>
    </source>
</evidence>